<dbReference type="Proteomes" id="UP001168821">
    <property type="component" value="Unassembled WGS sequence"/>
</dbReference>
<organism evidence="2 3">
    <name type="scientific">Zophobas morio</name>
    <dbReference type="NCBI Taxonomy" id="2755281"/>
    <lineage>
        <taxon>Eukaryota</taxon>
        <taxon>Metazoa</taxon>
        <taxon>Ecdysozoa</taxon>
        <taxon>Arthropoda</taxon>
        <taxon>Hexapoda</taxon>
        <taxon>Insecta</taxon>
        <taxon>Pterygota</taxon>
        <taxon>Neoptera</taxon>
        <taxon>Endopterygota</taxon>
        <taxon>Coleoptera</taxon>
        <taxon>Polyphaga</taxon>
        <taxon>Cucujiformia</taxon>
        <taxon>Tenebrionidae</taxon>
        <taxon>Zophobas</taxon>
    </lineage>
</organism>
<name>A0AA38I8B3_9CUCU</name>
<feature type="region of interest" description="Disordered" evidence="1">
    <location>
        <begin position="1"/>
        <end position="43"/>
    </location>
</feature>
<feature type="compositionally biased region" description="Polar residues" evidence="1">
    <location>
        <begin position="30"/>
        <end position="39"/>
    </location>
</feature>
<feature type="compositionally biased region" description="Basic and acidic residues" evidence="1">
    <location>
        <begin position="1"/>
        <end position="11"/>
    </location>
</feature>
<evidence type="ECO:0000313" key="2">
    <source>
        <dbReference type="EMBL" id="KAJ3651047.1"/>
    </source>
</evidence>
<comment type="caution">
    <text evidence="2">The sequence shown here is derived from an EMBL/GenBank/DDBJ whole genome shotgun (WGS) entry which is preliminary data.</text>
</comment>
<proteinExistence type="predicted"/>
<evidence type="ECO:0000256" key="1">
    <source>
        <dbReference type="SAM" id="MobiDB-lite"/>
    </source>
</evidence>
<protein>
    <submittedName>
        <fullName evidence="2">Uncharacterized protein</fullName>
    </submittedName>
</protein>
<dbReference type="EMBL" id="JALNTZ010000005">
    <property type="protein sequence ID" value="KAJ3651047.1"/>
    <property type="molecule type" value="Genomic_DNA"/>
</dbReference>
<gene>
    <name evidence="2" type="ORF">Zmor_017110</name>
</gene>
<dbReference type="AlphaFoldDB" id="A0AA38I8B3"/>
<reference evidence="2" key="1">
    <citation type="journal article" date="2023" name="G3 (Bethesda)">
        <title>Whole genome assemblies of Zophobas morio and Tenebrio molitor.</title>
        <authorList>
            <person name="Kaur S."/>
            <person name="Stinson S.A."/>
            <person name="diCenzo G.C."/>
        </authorList>
    </citation>
    <scope>NUCLEOTIDE SEQUENCE</scope>
    <source>
        <strain evidence="2">QUZm001</strain>
    </source>
</reference>
<sequence length="179" mass="19542">MLHSLPKREESGNVDIVPPRIQVGPLRAPQPQQTHQGQHSRAPHAALRHFAVAETLNRPQSRPLGRTVPFRGHASRAGGCLEVHAFWGYIDFQADAGALPPHGAGPTNLFNASDPKMVISVHALEVADAPGQGRFFMVLRGTADHQRDVNGFMGARGDGHVLCRLNGTEASGGWRRWRY</sequence>
<accession>A0AA38I8B3</accession>
<keyword evidence="3" id="KW-1185">Reference proteome</keyword>
<evidence type="ECO:0000313" key="3">
    <source>
        <dbReference type="Proteomes" id="UP001168821"/>
    </source>
</evidence>